<dbReference type="Proteomes" id="UP000309128">
    <property type="component" value="Unassembled WGS sequence"/>
</dbReference>
<comment type="caution">
    <text evidence="1">The sequence shown here is derived from an EMBL/GenBank/DDBJ whole genome shotgun (WGS) entry which is preliminary data.</text>
</comment>
<evidence type="ECO:0000313" key="1">
    <source>
        <dbReference type="EMBL" id="TMR13806.1"/>
    </source>
</evidence>
<dbReference type="AlphaFoldDB" id="A0A5S4F9S4"/>
<accession>A0A5S4F9S4</accession>
<sequence>MRTVQWRRYGTWFTAGPEVKNASRVPKPGQRYWHGWIPVNGPGKPSDTGTLHPAADAHGRSIGVGAVVTLGSGEYGRVVAVHPHGGQSQATIDVETLQGQERAGEPASMARIFLDAAGRPPGSTRPAPGETSYEEAAATLAADVASGVKFAGAPSAGATALVHRVEFANGGTAYRKRVEDTRWRSARDQADAEELGALVGWAVGARVPAVHRVSEHELFLQEAPDPSALDRPFDEIPALRKAAAATDDGWRIALLDVLIANSDRNDGNWKYADGRVTGIDLGNAKFDPPPPGDGRLLLVRNAFVARLLTDDLTWKDGNELTAAEVAQIRRRLNQVRPRFIELGRADWLGNVMDRLDEAVKHAAERE</sequence>
<proteinExistence type="predicted"/>
<evidence type="ECO:0000313" key="2">
    <source>
        <dbReference type="Proteomes" id="UP000309128"/>
    </source>
</evidence>
<dbReference type="EMBL" id="VCKY01000117">
    <property type="protein sequence ID" value="TMR13806.1"/>
    <property type="molecule type" value="Genomic_DNA"/>
</dbReference>
<gene>
    <name evidence="1" type="ORF">ETD86_30035</name>
</gene>
<keyword evidence="2" id="KW-1185">Reference proteome</keyword>
<dbReference type="OrthoDB" id="3414477at2"/>
<protein>
    <submittedName>
        <fullName evidence="1">Uncharacterized protein</fullName>
    </submittedName>
</protein>
<organism evidence="1 2">
    <name type="scientific">Nonomuraea turkmeniaca</name>
    <dbReference type="NCBI Taxonomy" id="103838"/>
    <lineage>
        <taxon>Bacteria</taxon>
        <taxon>Bacillati</taxon>
        <taxon>Actinomycetota</taxon>
        <taxon>Actinomycetes</taxon>
        <taxon>Streptosporangiales</taxon>
        <taxon>Streptosporangiaceae</taxon>
        <taxon>Nonomuraea</taxon>
    </lineage>
</organism>
<reference evidence="1 2" key="1">
    <citation type="submission" date="2019-05" db="EMBL/GenBank/DDBJ databases">
        <title>Draft genome sequence of Nonomuraea turkmeniaca DSM 43926.</title>
        <authorList>
            <person name="Saricaoglu S."/>
            <person name="Isik K."/>
        </authorList>
    </citation>
    <scope>NUCLEOTIDE SEQUENCE [LARGE SCALE GENOMIC DNA]</scope>
    <source>
        <strain evidence="1 2">DSM 43926</strain>
    </source>
</reference>
<dbReference type="RefSeq" id="WP_138669708.1">
    <property type="nucleotide sequence ID" value="NZ_VCKY01000117.1"/>
</dbReference>
<name>A0A5S4F9S4_9ACTN</name>